<evidence type="ECO:0000313" key="4">
    <source>
        <dbReference type="Proteomes" id="UP001162881"/>
    </source>
</evidence>
<organism evidence="3 4">
    <name type="scientific">Novosphingobium organovorum</name>
    <dbReference type="NCBI Taxonomy" id="2930092"/>
    <lineage>
        <taxon>Bacteria</taxon>
        <taxon>Pseudomonadati</taxon>
        <taxon>Pseudomonadota</taxon>
        <taxon>Alphaproteobacteria</taxon>
        <taxon>Sphingomonadales</taxon>
        <taxon>Sphingomonadaceae</taxon>
        <taxon>Novosphingobium</taxon>
    </lineage>
</organism>
<evidence type="ECO:0000256" key="1">
    <source>
        <dbReference type="ARBA" id="ARBA00023027"/>
    </source>
</evidence>
<feature type="domain" description="NAD-dependent epimerase/dehydratase" evidence="2">
    <location>
        <begin position="7"/>
        <end position="245"/>
    </location>
</feature>
<comment type="caution">
    <text evidence="3">The sequence shown here is derived from an EMBL/GenBank/DDBJ whole genome shotgun (WGS) entry which is preliminary data.</text>
</comment>
<dbReference type="Proteomes" id="UP001162881">
    <property type="component" value="Unassembled WGS sequence"/>
</dbReference>
<dbReference type="Pfam" id="PF01370">
    <property type="entry name" value="Epimerase"/>
    <property type="match status" value="1"/>
</dbReference>
<proteinExistence type="predicted"/>
<accession>A0ABT0BA74</accession>
<gene>
    <name evidence="3" type="ORF">MTR62_04235</name>
</gene>
<name>A0ABT0BA74_9SPHN</name>
<dbReference type="InterPro" id="IPR001509">
    <property type="entry name" value="Epimerase_deHydtase"/>
</dbReference>
<protein>
    <submittedName>
        <fullName evidence="3">NAD-dependent epimerase/dehydratase family protein</fullName>
    </submittedName>
</protein>
<keyword evidence="4" id="KW-1185">Reference proteome</keyword>
<dbReference type="Gene3D" id="3.40.50.720">
    <property type="entry name" value="NAD(P)-binding Rossmann-like Domain"/>
    <property type="match status" value="1"/>
</dbReference>
<evidence type="ECO:0000313" key="3">
    <source>
        <dbReference type="EMBL" id="MCJ2181913.1"/>
    </source>
</evidence>
<reference evidence="3" key="1">
    <citation type="submission" date="2022-03" db="EMBL/GenBank/DDBJ databases">
        <title>Identification of a novel bacterium isolated from mangrove sediments.</title>
        <authorList>
            <person name="Pan X."/>
        </authorList>
    </citation>
    <scope>NUCLEOTIDE SEQUENCE</scope>
    <source>
        <strain evidence="3">B1949</strain>
    </source>
</reference>
<sequence>MARGESILITGVAGFIGAAVARALMERGQSVLGIDNLNDYYSVALKQSRLAELERDHGIRLRFCQLDFSDPETLNSTLNSEDISSIIHLGAQAGVRYSLDNPNAYVASNLAGHVNLLELARARNVRHMLYASSSSVYGANTKLPFSVDDSVDHPVSLYAATKRANELMSETYAHLFAIPLTGLRFFTVYGPWGRPDMAMWKFVERIFSDRPIDIYNHGHMQRDFTYIDDIVAGVLACLDRPPRNDGSLKPGGGRKPHAIYNIGNNRPEPLMRLIEVIEEACCRKARYNFMDMQPGDVPATYADISALARDTGYAPTTPIEVGVPRFVDWYRRYHAM</sequence>
<keyword evidence="1" id="KW-0520">NAD</keyword>
<dbReference type="EMBL" id="JALHLF010000009">
    <property type="protein sequence ID" value="MCJ2181913.1"/>
    <property type="molecule type" value="Genomic_DNA"/>
</dbReference>
<dbReference type="InterPro" id="IPR036291">
    <property type="entry name" value="NAD(P)-bd_dom_sf"/>
</dbReference>
<dbReference type="RefSeq" id="WP_244017287.1">
    <property type="nucleotide sequence ID" value="NZ_JALHLF010000009.1"/>
</dbReference>
<dbReference type="SUPFAM" id="SSF51735">
    <property type="entry name" value="NAD(P)-binding Rossmann-fold domains"/>
    <property type="match status" value="1"/>
</dbReference>
<evidence type="ECO:0000259" key="2">
    <source>
        <dbReference type="Pfam" id="PF01370"/>
    </source>
</evidence>
<dbReference type="PRINTS" id="PR01713">
    <property type="entry name" value="NUCEPIMERASE"/>
</dbReference>
<dbReference type="PANTHER" id="PTHR43574">
    <property type="entry name" value="EPIMERASE-RELATED"/>
    <property type="match status" value="1"/>
</dbReference>